<dbReference type="Gene3D" id="2.60.120.10">
    <property type="entry name" value="Jelly Rolls"/>
    <property type="match status" value="1"/>
</dbReference>
<dbReference type="Pfam" id="PF13545">
    <property type="entry name" value="HTH_Crp_2"/>
    <property type="match status" value="1"/>
</dbReference>
<accession>A0A3L7J9Z7</accession>
<reference evidence="6 7" key="1">
    <citation type="submission" date="2018-10" db="EMBL/GenBank/DDBJ databases">
        <title>Notoacmeibacter sp. M2BS9Y-3-1, whole genome shotgun sequence.</title>
        <authorList>
            <person name="Tuo L."/>
        </authorList>
    </citation>
    <scope>NUCLEOTIDE SEQUENCE [LARGE SCALE GENOMIC DNA]</scope>
    <source>
        <strain evidence="6 7">M2BS9Y-3-1</strain>
    </source>
</reference>
<dbReference type="PROSITE" id="PS50042">
    <property type="entry name" value="CNMP_BINDING_3"/>
    <property type="match status" value="1"/>
</dbReference>
<dbReference type="AlphaFoldDB" id="A0A3L7J9Z7"/>
<sequence length="248" mass="28341">MWMSESIGCLAAKLSNYVQLTERDHAHLDILERETQTYQRHQEIVSAGEDLKYLYIVKEGWAYSYVDTRDGRRQIVKLHMPGDLIGFESLPSASVACSVRAASTLVLCPFVPTALNIIFSKAQRLAAILFAMSCRDQEMMVSRLRAIGRMDARERLIQMLLDTINQMRLTEPEISQPLVIPLSQTEIGDYVGLTNVHVSKTLIRLEREGLIARSDGYRVEIVNESAMERIVDYENNHRALDTSWFPEY</sequence>
<evidence type="ECO:0000256" key="3">
    <source>
        <dbReference type="ARBA" id="ARBA00023163"/>
    </source>
</evidence>
<dbReference type="InterPro" id="IPR018490">
    <property type="entry name" value="cNMP-bd_dom_sf"/>
</dbReference>
<evidence type="ECO:0000313" key="6">
    <source>
        <dbReference type="EMBL" id="RLQ87578.1"/>
    </source>
</evidence>
<comment type="caution">
    <text evidence="6">The sequence shown here is derived from an EMBL/GenBank/DDBJ whole genome shotgun (WGS) entry which is preliminary data.</text>
</comment>
<dbReference type="SMART" id="SM00100">
    <property type="entry name" value="cNMP"/>
    <property type="match status" value="1"/>
</dbReference>
<dbReference type="PROSITE" id="PS51063">
    <property type="entry name" value="HTH_CRP_2"/>
    <property type="match status" value="1"/>
</dbReference>
<name>A0A3L7J9Z7_9HYPH</name>
<keyword evidence="2" id="KW-0238">DNA-binding</keyword>
<proteinExistence type="predicted"/>
<evidence type="ECO:0000256" key="2">
    <source>
        <dbReference type="ARBA" id="ARBA00023125"/>
    </source>
</evidence>
<feature type="domain" description="HTH crp-type" evidence="5">
    <location>
        <begin position="150"/>
        <end position="225"/>
    </location>
</feature>
<evidence type="ECO:0000313" key="7">
    <source>
        <dbReference type="Proteomes" id="UP000281094"/>
    </source>
</evidence>
<dbReference type="Pfam" id="PF00027">
    <property type="entry name" value="cNMP_binding"/>
    <property type="match status" value="1"/>
</dbReference>
<dbReference type="SUPFAM" id="SSF51206">
    <property type="entry name" value="cAMP-binding domain-like"/>
    <property type="match status" value="1"/>
</dbReference>
<gene>
    <name evidence="6" type="ORF">D8780_04530</name>
</gene>
<dbReference type="InterPro" id="IPR012318">
    <property type="entry name" value="HTH_CRP"/>
</dbReference>
<dbReference type="InterPro" id="IPR036388">
    <property type="entry name" value="WH-like_DNA-bd_sf"/>
</dbReference>
<keyword evidence="7" id="KW-1185">Reference proteome</keyword>
<dbReference type="GO" id="GO:0003677">
    <property type="term" value="F:DNA binding"/>
    <property type="evidence" value="ECO:0007669"/>
    <property type="project" value="UniProtKB-KW"/>
</dbReference>
<evidence type="ECO:0000256" key="1">
    <source>
        <dbReference type="ARBA" id="ARBA00023015"/>
    </source>
</evidence>
<dbReference type="SMART" id="SM00419">
    <property type="entry name" value="HTH_CRP"/>
    <property type="match status" value="1"/>
</dbReference>
<dbReference type="GO" id="GO:0006355">
    <property type="term" value="P:regulation of DNA-templated transcription"/>
    <property type="evidence" value="ECO:0007669"/>
    <property type="project" value="InterPro"/>
</dbReference>
<dbReference type="Gene3D" id="1.10.10.10">
    <property type="entry name" value="Winged helix-like DNA-binding domain superfamily/Winged helix DNA-binding domain"/>
    <property type="match status" value="1"/>
</dbReference>
<protein>
    <submittedName>
        <fullName evidence="6">Crp/Fnr family transcriptional regulator</fullName>
    </submittedName>
</protein>
<evidence type="ECO:0000259" key="4">
    <source>
        <dbReference type="PROSITE" id="PS50042"/>
    </source>
</evidence>
<dbReference type="SUPFAM" id="SSF46785">
    <property type="entry name" value="Winged helix' DNA-binding domain"/>
    <property type="match status" value="1"/>
</dbReference>
<feature type="domain" description="Cyclic nucleotide-binding" evidence="4">
    <location>
        <begin position="34"/>
        <end position="103"/>
    </location>
</feature>
<evidence type="ECO:0000259" key="5">
    <source>
        <dbReference type="PROSITE" id="PS51063"/>
    </source>
</evidence>
<dbReference type="InterPro" id="IPR000595">
    <property type="entry name" value="cNMP-bd_dom"/>
</dbReference>
<dbReference type="EMBL" id="RCWN01000001">
    <property type="protein sequence ID" value="RLQ87578.1"/>
    <property type="molecule type" value="Genomic_DNA"/>
</dbReference>
<dbReference type="Proteomes" id="UP000281094">
    <property type="component" value="Unassembled WGS sequence"/>
</dbReference>
<organism evidence="6 7">
    <name type="scientific">Notoacmeibacter ruber</name>
    <dbReference type="NCBI Taxonomy" id="2670375"/>
    <lineage>
        <taxon>Bacteria</taxon>
        <taxon>Pseudomonadati</taxon>
        <taxon>Pseudomonadota</taxon>
        <taxon>Alphaproteobacteria</taxon>
        <taxon>Hyphomicrobiales</taxon>
        <taxon>Notoacmeibacteraceae</taxon>
        <taxon>Notoacmeibacter</taxon>
    </lineage>
</organism>
<dbReference type="PRINTS" id="PR00034">
    <property type="entry name" value="HTHCRP"/>
</dbReference>
<keyword evidence="1" id="KW-0805">Transcription regulation</keyword>
<dbReference type="InterPro" id="IPR036390">
    <property type="entry name" value="WH_DNA-bd_sf"/>
</dbReference>
<dbReference type="InterPro" id="IPR014710">
    <property type="entry name" value="RmlC-like_jellyroll"/>
</dbReference>
<dbReference type="CDD" id="cd00038">
    <property type="entry name" value="CAP_ED"/>
    <property type="match status" value="1"/>
</dbReference>
<keyword evidence="3" id="KW-0804">Transcription</keyword>